<dbReference type="PANTHER" id="PTHR48081">
    <property type="entry name" value="AB HYDROLASE SUPERFAMILY PROTEIN C4A8.06C"/>
    <property type="match status" value="1"/>
</dbReference>
<keyword evidence="4" id="KW-1185">Reference proteome</keyword>
<reference evidence="4" key="1">
    <citation type="journal article" date="2019" name="Int. J. Syst. Evol. Microbiol.">
        <title>The Global Catalogue of Microorganisms (GCM) 10K type strain sequencing project: providing services to taxonomists for standard genome sequencing and annotation.</title>
        <authorList>
            <consortium name="The Broad Institute Genomics Platform"/>
            <consortium name="The Broad Institute Genome Sequencing Center for Infectious Disease"/>
            <person name="Wu L."/>
            <person name="Ma J."/>
        </authorList>
    </citation>
    <scope>NUCLEOTIDE SEQUENCE [LARGE SCALE GENOMIC DNA]</scope>
    <source>
        <strain evidence="4">TBRC 1826</strain>
    </source>
</reference>
<dbReference type="InterPro" id="IPR013094">
    <property type="entry name" value="AB_hydrolase_3"/>
</dbReference>
<protein>
    <submittedName>
        <fullName evidence="3">Alpha/beta hydrolase</fullName>
    </submittedName>
</protein>
<keyword evidence="1 3" id="KW-0378">Hydrolase</keyword>
<dbReference type="Pfam" id="PF07859">
    <property type="entry name" value="Abhydrolase_3"/>
    <property type="match status" value="1"/>
</dbReference>
<organism evidence="3 4">
    <name type="scientific">Nocardiopsis sediminis</name>
    <dbReference type="NCBI Taxonomy" id="1778267"/>
    <lineage>
        <taxon>Bacteria</taxon>
        <taxon>Bacillati</taxon>
        <taxon>Actinomycetota</taxon>
        <taxon>Actinomycetes</taxon>
        <taxon>Streptosporangiales</taxon>
        <taxon>Nocardiopsidaceae</taxon>
        <taxon>Nocardiopsis</taxon>
    </lineage>
</organism>
<sequence length="288" mass="31025">MRRGHRAAFIAALTDGLDVRDGTVAGEHADVPVRRYRAADGRAGERLVWVHGGAFSHGGLDQLESHAVSAALARRGIEVVAVDYRRVPAWSRFRDAPAGPLPGVRFPVPLDDVMTVLREHPHAWLGGASAGACLSAAAAARLAAGGEHGPRGLVLAYGTFHAHLPPVPPHIRRRVRGRHRFTQFRPETVRRMNHNYAGSRQAMDDPFAFPGGHAPRGLPRTLMVDADHDTLRASGEAFAAELAAAGVPVEHHVVPGSAHGFLDRPHTPHFTSATALIADRLTRHQKGR</sequence>
<comment type="caution">
    <text evidence="3">The sequence shown here is derived from an EMBL/GenBank/DDBJ whole genome shotgun (WGS) entry which is preliminary data.</text>
</comment>
<dbReference type="Gene3D" id="3.40.50.1820">
    <property type="entry name" value="alpha/beta hydrolase"/>
    <property type="match status" value="1"/>
</dbReference>
<dbReference type="PANTHER" id="PTHR48081:SF8">
    <property type="entry name" value="ALPHA_BETA HYDROLASE FOLD-3 DOMAIN-CONTAINING PROTEIN-RELATED"/>
    <property type="match status" value="1"/>
</dbReference>
<dbReference type="SUPFAM" id="SSF53474">
    <property type="entry name" value="alpha/beta-Hydrolases"/>
    <property type="match status" value="1"/>
</dbReference>
<evidence type="ECO:0000313" key="4">
    <source>
        <dbReference type="Proteomes" id="UP001595847"/>
    </source>
</evidence>
<feature type="domain" description="Alpha/beta hydrolase fold-3" evidence="2">
    <location>
        <begin position="47"/>
        <end position="262"/>
    </location>
</feature>
<dbReference type="RefSeq" id="WP_378533116.1">
    <property type="nucleotide sequence ID" value="NZ_JBHSBH010000008.1"/>
</dbReference>
<evidence type="ECO:0000313" key="3">
    <source>
        <dbReference type="EMBL" id="MFC3996760.1"/>
    </source>
</evidence>
<evidence type="ECO:0000256" key="1">
    <source>
        <dbReference type="ARBA" id="ARBA00022801"/>
    </source>
</evidence>
<dbReference type="InterPro" id="IPR029058">
    <property type="entry name" value="AB_hydrolase_fold"/>
</dbReference>
<dbReference type="Proteomes" id="UP001595847">
    <property type="component" value="Unassembled WGS sequence"/>
</dbReference>
<evidence type="ECO:0000259" key="2">
    <source>
        <dbReference type="Pfam" id="PF07859"/>
    </source>
</evidence>
<proteinExistence type="predicted"/>
<dbReference type="InterPro" id="IPR050300">
    <property type="entry name" value="GDXG_lipolytic_enzyme"/>
</dbReference>
<accession>A0ABV8FKU7</accession>
<dbReference type="GO" id="GO:0016787">
    <property type="term" value="F:hydrolase activity"/>
    <property type="evidence" value="ECO:0007669"/>
    <property type="project" value="UniProtKB-KW"/>
</dbReference>
<dbReference type="EMBL" id="JBHSBH010000008">
    <property type="protein sequence ID" value="MFC3996760.1"/>
    <property type="molecule type" value="Genomic_DNA"/>
</dbReference>
<name>A0ABV8FKU7_9ACTN</name>
<gene>
    <name evidence="3" type="ORF">ACFOVU_12595</name>
</gene>